<dbReference type="RefSeq" id="WP_268923719.1">
    <property type="nucleotide sequence ID" value="NZ_JAPTGC010000021.1"/>
</dbReference>
<accession>A0ABT4INW0</accession>
<sequence length="132" mass="14663">MSAYQIEKSVGTYIRDHYRSAVEIGFGGKTIAAEIIQEAGIPILCTDVHSYQTTAVPAVVDDVFSPTLSYYQGADVLYAIRPGCEMIPPMMELAERIGAELIVYHLGFELYENGGETMDLGDILLHRYVKRL</sequence>
<dbReference type="Proteomes" id="UP001141336">
    <property type="component" value="Unassembled WGS sequence"/>
</dbReference>
<evidence type="ECO:0000313" key="3">
    <source>
        <dbReference type="EMBL" id="MCZ0863453.1"/>
    </source>
</evidence>
<proteinExistence type="inferred from homology"/>
<name>A0ABT4INW0_9EURY</name>
<dbReference type="Pfam" id="PF03686">
    <property type="entry name" value="UPF0146"/>
    <property type="match status" value="1"/>
</dbReference>
<comment type="caution">
    <text evidence="3">The sequence shown here is derived from an EMBL/GenBank/DDBJ whole genome shotgun (WGS) entry which is preliminary data.</text>
</comment>
<dbReference type="EMBL" id="JAPTGC010000021">
    <property type="protein sequence ID" value="MCZ0863453.1"/>
    <property type="molecule type" value="Genomic_DNA"/>
</dbReference>
<dbReference type="InterPro" id="IPR005353">
    <property type="entry name" value="UPF0146"/>
</dbReference>
<keyword evidence="4" id="KW-1185">Reference proteome</keyword>
<dbReference type="HAMAP" id="MF_00341">
    <property type="entry name" value="UPF0146"/>
    <property type="match status" value="1"/>
</dbReference>
<organism evidence="3 4">
    <name type="scientific">Methanocorpusculum vombati</name>
    <dbReference type="NCBI Taxonomy" id="3002864"/>
    <lineage>
        <taxon>Archaea</taxon>
        <taxon>Methanobacteriati</taxon>
        <taxon>Methanobacteriota</taxon>
        <taxon>Stenosarchaea group</taxon>
        <taxon>Methanomicrobia</taxon>
        <taxon>Methanomicrobiales</taxon>
        <taxon>Methanocorpusculaceae</taxon>
        <taxon>Methanocorpusculum</taxon>
    </lineage>
</organism>
<gene>
    <name evidence="3" type="ORF">O0S09_09360</name>
</gene>
<comment type="similarity">
    <text evidence="1 2">Belongs to the UPF0146 family.</text>
</comment>
<evidence type="ECO:0000256" key="1">
    <source>
        <dbReference type="ARBA" id="ARBA00006969"/>
    </source>
</evidence>
<dbReference type="Gene3D" id="3.40.50.150">
    <property type="entry name" value="Vaccinia Virus protein VP39"/>
    <property type="match status" value="1"/>
</dbReference>
<evidence type="ECO:0000256" key="2">
    <source>
        <dbReference type="HAMAP-Rule" id="MF_00341"/>
    </source>
</evidence>
<reference evidence="3" key="1">
    <citation type="submission" date="2022-12" db="EMBL/GenBank/DDBJ databases">
        <title>Isolation and characterisation of novel Methanocorpusculum spp. from native Australian herbivores indicates the genus is ancestrally host-associated.</title>
        <authorList>
            <person name="Volmer J.G."/>
            <person name="Soo R.M."/>
            <person name="Evans P.N."/>
            <person name="Hoedt E.C."/>
            <person name="Astorga Alsina A.L."/>
            <person name="Woodcroft B.J."/>
            <person name="Tyson G.W."/>
            <person name="Hugenholtz P."/>
            <person name="Morrison M."/>
        </authorList>
    </citation>
    <scope>NUCLEOTIDE SEQUENCE</scope>
    <source>
        <strain evidence="3">CW153</strain>
    </source>
</reference>
<dbReference type="InterPro" id="IPR029063">
    <property type="entry name" value="SAM-dependent_MTases_sf"/>
</dbReference>
<evidence type="ECO:0000313" key="4">
    <source>
        <dbReference type="Proteomes" id="UP001141336"/>
    </source>
</evidence>
<protein>
    <recommendedName>
        <fullName evidence="2">UPF0146 protein O0S09_09360</fullName>
    </recommendedName>
</protein>